<dbReference type="AlphaFoldDB" id="A0A6V7JLD9"/>
<keyword evidence="2" id="KW-1133">Transmembrane helix</keyword>
<proteinExistence type="predicted"/>
<accession>A0A6V7JLD9</accession>
<feature type="transmembrane region" description="Helical" evidence="2">
    <location>
        <begin position="33"/>
        <end position="55"/>
    </location>
</feature>
<dbReference type="EMBL" id="CADCXW020000018">
    <property type="protein sequence ID" value="CAD1553031.1"/>
    <property type="molecule type" value="Genomic_DNA"/>
</dbReference>
<feature type="region of interest" description="Disordered" evidence="1">
    <location>
        <begin position="1"/>
        <end position="32"/>
    </location>
</feature>
<keyword evidence="2" id="KW-0812">Transmembrane</keyword>
<gene>
    <name evidence="3" type="ORF">BBRV_LOCUS56265</name>
</gene>
<feature type="compositionally biased region" description="Polar residues" evidence="1">
    <location>
        <begin position="10"/>
        <end position="20"/>
    </location>
</feature>
<keyword evidence="2" id="KW-0472">Membrane</keyword>
<name>A0A6V7JLD9_9HYME</name>
<evidence type="ECO:0000256" key="2">
    <source>
        <dbReference type="SAM" id="Phobius"/>
    </source>
</evidence>
<evidence type="ECO:0000313" key="3">
    <source>
        <dbReference type="EMBL" id="CAD1553031.1"/>
    </source>
</evidence>
<sequence>MADRHHQHQSGHQSVRSAVGTSPDAERGRQRALAARGATGALVLGILAVILQSAAVGTPAWGYFVNPDGQFC</sequence>
<evidence type="ECO:0000256" key="1">
    <source>
        <dbReference type="SAM" id="MobiDB-lite"/>
    </source>
</evidence>
<reference evidence="3" key="1">
    <citation type="submission" date="2020-07" db="EMBL/GenBank/DDBJ databases">
        <authorList>
            <person name="Ferguson B K."/>
        </authorList>
    </citation>
    <scope>NUCLEOTIDE SEQUENCE</scope>
    <source>
        <strain evidence="3">L06</strain>
    </source>
</reference>
<organism evidence="3">
    <name type="scientific">Bracon brevicornis</name>
    <dbReference type="NCBI Taxonomy" id="1563983"/>
    <lineage>
        <taxon>Eukaryota</taxon>
        <taxon>Metazoa</taxon>
        <taxon>Ecdysozoa</taxon>
        <taxon>Arthropoda</taxon>
        <taxon>Hexapoda</taxon>
        <taxon>Insecta</taxon>
        <taxon>Pterygota</taxon>
        <taxon>Neoptera</taxon>
        <taxon>Endopterygota</taxon>
        <taxon>Hymenoptera</taxon>
        <taxon>Apocrita</taxon>
        <taxon>Ichneumonoidea</taxon>
        <taxon>Braconidae</taxon>
        <taxon>Braconinae</taxon>
        <taxon>Bracon</taxon>
    </lineage>
</organism>
<protein>
    <submittedName>
        <fullName evidence="3">Uncharacterized protein</fullName>
    </submittedName>
</protein>